<organism evidence="13 14">
    <name type="scientific">Desulfurivibrio alkaliphilus (strain DSM 19089 / UNIQEM U267 / AHT2)</name>
    <dbReference type="NCBI Taxonomy" id="589865"/>
    <lineage>
        <taxon>Bacteria</taxon>
        <taxon>Pseudomonadati</taxon>
        <taxon>Thermodesulfobacteriota</taxon>
        <taxon>Desulfobulbia</taxon>
        <taxon>Desulfobulbales</taxon>
        <taxon>Desulfobulbaceae</taxon>
        <taxon>Desulfurivibrio</taxon>
    </lineage>
</organism>
<keyword evidence="14" id="KW-1185">Reference proteome</keyword>
<dbReference type="PRINTS" id="PR00182">
    <property type="entry name" value="ECOLNEIPORIN"/>
</dbReference>
<evidence type="ECO:0000313" key="13">
    <source>
        <dbReference type="EMBL" id="ADH87194.1"/>
    </source>
</evidence>
<gene>
    <name evidence="13" type="ordered locus">DaAHT2_2530</name>
</gene>
<sequence length="312" mass="34397">MKKALVSAAALTMAIIASNPAQALTLHDQDGTKIDLYSRLYLFYENTSDGRIAGDGSRLGLRASHQVDDSLSVFARAEFRYDASQRERDQVFNDRRNTYVGVKHSALGQLMVGNFDSIYLQSVSHLFDIYEQEGFVAMGQGGTASRANSVAYSSPVFSGLQLHGQVRHYEESESVSGDEELVFQLAGTYHIGDLTLGLGSLFSNEDAAAAFTETLIGASASYQVMKDLSLRLMVEHLKDAGDDDYHYAIGGIYNYGQGDLYATAGRDWNEDSYFALGANYKFSRPMRVFIEYGNGDAIDPDNVLTVGFRYDF</sequence>
<dbReference type="KEGG" id="dak:DaAHT2_2530"/>
<evidence type="ECO:0000256" key="9">
    <source>
        <dbReference type="ARBA" id="ARBA00023136"/>
    </source>
</evidence>
<proteinExistence type="predicted"/>
<keyword evidence="8" id="KW-0626">Porin</keyword>
<dbReference type="InParanoid" id="D6Z0T4"/>
<accession>D6Z0T4</accession>
<feature type="chain" id="PRO_5003091375" evidence="11">
    <location>
        <begin position="24"/>
        <end position="312"/>
    </location>
</feature>
<dbReference type="SUPFAM" id="SSF56935">
    <property type="entry name" value="Porins"/>
    <property type="match status" value="1"/>
</dbReference>
<dbReference type="InterPro" id="IPR023614">
    <property type="entry name" value="Porin_dom_sf"/>
</dbReference>
<dbReference type="STRING" id="589865.DaAHT2_2530"/>
<feature type="signal peptide" evidence="11">
    <location>
        <begin position="1"/>
        <end position="23"/>
    </location>
</feature>
<evidence type="ECO:0000256" key="1">
    <source>
        <dbReference type="ARBA" id="ARBA00004571"/>
    </source>
</evidence>
<keyword evidence="3" id="KW-0813">Transport</keyword>
<keyword evidence="9" id="KW-0472">Membrane</keyword>
<evidence type="ECO:0000256" key="8">
    <source>
        <dbReference type="ARBA" id="ARBA00023114"/>
    </source>
</evidence>
<evidence type="ECO:0000256" key="4">
    <source>
        <dbReference type="ARBA" id="ARBA00022452"/>
    </source>
</evidence>
<dbReference type="Pfam" id="PF13609">
    <property type="entry name" value="Porin_4"/>
    <property type="match status" value="1"/>
</dbReference>
<dbReference type="InterPro" id="IPR033900">
    <property type="entry name" value="Gram_neg_porin_domain"/>
</dbReference>
<dbReference type="GO" id="GO:0034220">
    <property type="term" value="P:monoatomic ion transmembrane transport"/>
    <property type="evidence" value="ECO:0007669"/>
    <property type="project" value="InterPro"/>
</dbReference>
<dbReference type="InterPro" id="IPR001702">
    <property type="entry name" value="Porin_Gram-ve"/>
</dbReference>
<dbReference type="GO" id="GO:0015288">
    <property type="term" value="F:porin activity"/>
    <property type="evidence" value="ECO:0007669"/>
    <property type="project" value="UniProtKB-KW"/>
</dbReference>
<dbReference type="InterPro" id="IPR050298">
    <property type="entry name" value="Gram-neg_bact_OMP"/>
</dbReference>
<dbReference type="CDD" id="cd00342">
    <property type="entry name" value="gram_neg_porins"/>
    <property type="match status" value="1"/>
</dbReference>
<evidence type="ECO:0000256" key="11">
    <source>
        <dbReference type="SAM" id="SignalP"/>
    </source>
</evidence>
<comment type="subunit">
    <text evidence="2">Homotrimer.</text>
</comment>
<comment type="subcellular location">
    <subcellularLocation>
        <location evidence="1">Cell outer membrane</location>
        <topology evidence="1">Multi-pass membrane protein</topology>
    </subcellularLocation>
</comment>
<dbReference type="EMBL" id="CP001940">
    <property type="protein sequence ID" value="ADH87194.1"/>
    <property type="molecule type" value="Genomic_DNA"/>
</dbReference>
<feature type="domain" description="Porin" evidence="12">
    <location>
        <begin position="10"/>
        <end position="296"/>
    </location>
</feature>
<keyword evidence="10" id="KW-0998">Cell outer membrane</keyword>
<name>D6Z0T4_DESAT</name>
<evidence type="ECO:0000256" key="10">
    <source>
        <dbReference type="ARBA" id="ARBA00023237"/>
    </source>
</evidence>
<dbReference type="AlphaFoldDB" id="D6Z0T4"/>
<evidence type="ECO:0000256" key="5">
    <source>
        <dbReference type="ARBA" id="ARBA00022692"/>
    </source>
</evidence>
<evidence type="ECO:0000313" key="14">
    <source>
        <dbReference type="Proteomes" id="UP000001508"/>
    </source>
</evidence>
<dbReference type="Gene3D" id="2.40.160.10">
    <property type="entry name" value="Porin"/>
    <property type="match status" value="1"/>
</dbReference>
<evidence type="ECO:0000256" key="3">
    <source>
        <dbReference type="ARBA" id="ARBA00022448"/>
    </source>
</evidence>
<reference evidence="14" key="1">
    <citation type="submission" date="2010-02" db="EMBL/GenBank/DDBJ databases">
        <title>Complete sequence of Desulfurivibrio alkaliphilus AHT2.</title>
        <authorList>
            <consortium name="US DOE Joint Genome Institute"/>
            <person name="Pitluck S."/>
            <person name="Chertkov O."/>
            <person name="Detter J.C."/>
            <person name="Han C."/>
            <person name="Tapia R."/>
            <person name="Larimer F."/>
            <person name="Land M."/>
            <person name="Hauser L."/>
            <person name="Kyrpides N."/>
            <person name="Mikhailova N."/>
            <person name="Sorokin D.Y."/>
            <person name="Muyzer G."/>
            <person name="Woyke T."/>
        </authorList>
    </citation>
    <scope>NUCLEOTIDE SEQUENCE [LARGE SCALE GENOMIC DNA]</scope>
    <source>
        <strain evidence="14">DSM 19089 / UNIQEM U267 / AHT2</strain>
    </source>
</reference>
<keyword evidence="5" id="KW-0812">Transmembrane</keyword>
<dbReference type="eggNOG" id="COG3203">
    <property type="taxonomic scope" value="Bacteria"/>
</dbReference>
<dbReference type="Proteomes" id="UP000001508">
    <property type="component" value="Chromosome"/>
</dbReference>
<keyword evidence="6 11" id="KW-0732">Signal</keyword>
<dbReference type="HOGENOM" id="CLU_038238_3_0_7"/>
<evidence type="ECO:0000256" key="7">
    <source>
        <dbReference type="ARBA" id="ARBA00023065"/>
    </source>
</evidence>
<evidence type="ECO:0000256" key="6">
    <source>
        <dbReference type="ARBA" id="ARBA00022729"/>
    </source>
</evidence>
<dbReference type="FunCoup" id="D6Z0T4">
    <property type="interactions" value="218"/>
</dbReference>
<keyword evidence="7" id="KW-0406">Ion transport</keyword>
<evidence type="ECO:0000256" key="2">
    <source>
        <dbReference type="ARBA" id="ARBA00011233"/>
    </source>
</evidence>
<keyword evidence="4" id="KW-1134">Transmembrane beta strand</keyword>
<evidence type="ECO:0000259" key="12">
    <source>
        <dbReference type="Pfam" id="PF13609"/>
    </source>
</evidence>
<dbReference type="PANTHER" id="PTHR34501:SF9">
    <property type="entry name" value="MAJOR OUTER MEMBRANE PROTEIN P.IA"/>
    <property type="match status" value="1"/>
</dbReference>
<dbReference type="PANTHER" id="PTHR34501">
    <property type="entry name" value="PROTEIN YDDL-RELATED"/>
    <property type="match status" value="1"/>
</dbReference>
<dbReference type="GO" id="GO:0009279">
    <property type="term" value="C:cell outer membrane"/>
    <property type="evidence" value="ECO:0007669"/>
    <property type="project" value="UniProtKB-SubCell"/>
</dbReference>
<protein>
    <submittedName>
        <fullName evidence="13">Porin Gram-negative type</fullName>
    </submittedName>
</protein>
<dbReference type="GO" id="GO:0046930">
    <property type="term" value="C:pore complex"/>
    <property type="evidence" value="ECO:0007669"/>
    <property type="project" value="UniProtKB-KW"/>
</dbReference>